<keyword evidence="7" id="KW-0965">Cell junction</keyword>
<evidence type="ECO:0000256" key="3">
    <source>
        <dbReference type="ARBA" id="ARBA00008295"/>
    </source>
</evidence>
<reference evidence="10" key="2">
    <citation type="submission" date="2025-08" db="UniProtKB">
        <authorList>
            <consortium name="Ensembl"/>
        </authorList>
    </citation>
    <scope>IDENTIFICATION</scope>
</reference>
<evidence type="ECO:0000256" key="6">
    <source>
        <dbReference type="ARBA" id="ARBA00022692"/>
    </source>
</evidence>
<organism evidence="10 11">
    <name type="scientific">Salarias fasciatus</name>
    <name type="common">Jewelled blenny</name>
    <name type="synonym">Blennius fasciatus</name>
    <dbReference type="NCBI Taxonomy" id="181472"/>
    <lineage>
        <taxon>Eukaryota</taxon>
        <taxon>Metazoa</taxon>
        <taxon>Chordata</taxon>
        <taxon>Craniata</taxon>
        <taxon>Vertebrata</taxon>
        <taxon>Euteleostomi</taxon>
        <taxon>Actinopterygii</taxon>
        <taxon>Neopterygii</taxon>
        <taxon>Teleostei</taxon>
        <taxon>Neoteleostei</taxon>
        <taxon>Acanthomorphata</taxon>
        <taxon>Ovalentaria</taxon>
        <taxon>Blenniimorphae</taxon>
        <taxon>Blenniiformes</taxon>
        <taxon>Blennioidei</taxon>
        <taxon>Blenniidae</taxon>
        <taxon>Salariinae</taxon>
        <taxon>Salarias</taxon>
    </lineage>
</organism>
<dbReference type="AlphaFoldDB" id="A0A672JPR2"/>
<sequence>MISAVCLGFFGSIFALVGMKCTKIGGSNKNKSRIACLAGVTYILSGACSLLAYSIYAHQIISEFFDPKFVEQK</sequence>
<name>A0A672JPR2_SALFA</name>
<dbReference type="InterPro" id="IPR004031">
    <property type="entry name" value="PMP22/EMP/MP20/Claudin"/>
</dbReference>
<evidence type="ECO:0000256" key="9">
    <source>
        <dbReference type="ARBA" id="ARBA00023136"/>
    </source>
</evidence>
<dbReference type="GO" id="GO:0005886">
    <property type="term" value="C:plasma membrane"/>
    <property type="evidence" value="ECO:0007669"/>
    <property type="project" value="UniProtKB-SubCell"/>
</dbReference>
<dbReference type="InParanoid" id="A0A672JPR2"/>
<protein>
    <recommendedName>
        <fullName evidence="12">Claudin 10b</fullName>
    </recommendedName>
</protein>
<evidence type="ECO:0000313" key="10">
    <source>
        <dbReference type="Ensembl" id="ENSSFAP00005056338.1"/>
    </source>
</evidence>
<evidence type="ECO:0000256" key="4">
    <source>
        <dbReference type="ARBA" id="ARBA00022427"/>
    </source>
</evidence>
<dbReference type="GO" id="GO:0005198">
    <property type="term" value="F:structural molecule activity"/>
    <property type="evidence" value="ECO:0007669"/>
    <property type="project" value="InterPro"/>
</dbReference>
<keyword evidence="6" id="KW-0812">Transmembrane</keyword>
<evidence type="ECO:0008006" key="12">
    <source>
        <dbReference type="Google" id="ProtNLM"/>
    </source>
</evidence>
<keyword evidence="4" id="KW-0796">Tight junction</keyword>
<keyword evidence="8" id="KW-1133">Transmembrane helix</keyword>
<evidence type="ECO:0000313" key="11">
    <source>
        <dbReference type="Proteomes" id="UP000472267"/>
    </source>
</evidence>
<dbReference type="Ensembl" id="ENSSFAT00005058051.1">
    <property type="protein sequence ID" value="ENSSFAP00005056338.1"/>
    <property type="gene ID" value="ENSSFAG00005026638.1"/>
</dbReference>
<evidence type="ECO:0000256" key="5">
    <source>
        <dbReference type="ARBA" id="ARBA00022475"/>
    </source>
</evidence>
<dbReference type="Proteomes" id="UP000472267">
    <property type="component" value="Chromosome 16"/>
</dbReference>
<dbReference type="GO" id="GO:0005923">
    <property type="term" value="C:bicellular tight junction"/>
    <property type="evidence" value="ECO:0007669"/>
    <property type="project" value="UniProtKB-SubCell"/>
</dbReference>
<proteinExistence type="inferred from homology"/>
<reference evidence="10" key="3">
    <citation type="submission" date="2025-09" db="UniProtKB">
        <authorList>
            <consortium name="Ensembl"/>
        </authorList>
    </citation>
    <scope>IDENTIFICATION</scope>
</reference>
<comment type="similarity">
    <text evidence="3">Belongs to the claudin family.</text>
</comment>
<dbReference type="Gene3D" id="1.20.140.150">
    <property type="match status" value="1"/>
</dbReference>
<dbReference type="OMA" id="CNIRQEM"/>
<dbReference type="Pfam" id="PF00822">
    <property type="entry name" value="PMP22_Claudin"/>
    <property type="match status" value="1"/>
</dbReference>
<keyword evidence="11" id="KW-1185">Reference proteome</keyword>
<dbReference type="InterPro" id="IPR006187">
    <property type="entry name" value="Claudin"/>
</dbReference>
<evidence type="ECO:0000256" key="7">
    <source>
        <dbReference type="ARBA" id="ARBA00022949"/>
    </source>
</evidence>
<comment type="subcellular location">
    <subcellularLocation>
        <location evidence="1">Cell junction</location>
        <location evidence="1">Tight junction</location>
    </subcellularLocation>
    <subcellularLocation>
        <location evidence="2">Cell membrane</location>
        <topology evidence="2">Multi-pass membrane protein</topology>
    </subcellularLocation>
</comment>
<evidence type="ECO:0000256" key="2">
    <source>
        <dbReference type="ARBA" id="ARBA00004651"/>
    </source>
</evidence>
<accession>A0A672JPR2</accession>
<evidence type="ECO:0000256" key="8">
    <source>
        <dbReference type="ARBA" id="ARBA00022989"/>
    </source>
</evidence>
<reference evidence="10" key="1">
    <citation type="submission" date="2019-06" db="EMBL/GenBank/DDBJ databases">
        <authorList>
            <consortium name="Wellcome Sanger Institute Data Sharing"/>
        </authorList>
    </citation>
    <scope>NUCLEOTIDE SEQUENCE [LARGE SCALE GENOMIC DNA]</scope>
</reference>
<evidence type="ECO:0000256" key="1">
    <source>
        <dbReference type="ARBA" id="ARBA00004435"/>
    </source>
</evidence>
<keyword evidence="5" id="KW-1003">Cell membrane</keyword>
<dbReference type="PANTHER" id="PTHR12002">
    <property type="entry name" value="CLAUDIN"/>
    <property type="match status" value="1"/>
</dbReference>
<keyword evidence="9" id="KW-0472">Membrane</keyword>